<proteinExistence type="predicted"/>
<evidence type="ECO:0000256" key="1">
    <source>
        <dbReference type="SAM" id="SignalP"/>
    </source>
</evidence>
<dbReference type="GO" id="GO:0032259">
    <property type="term" value="P:methylation"/>
    <property type="evidence" value="ECO:0007669"/>
    <property type="project" value="UniProtKB-KW"/>
</dbReference>
<comment type="caution">
    <text evidence="3">The sequence shown here is derived from an EMBL/GenBank/DDBJ whole genome shotgun (WGS) entry which is preliminary data.</text>
</comment>
<dbReference type="CDD" id="cd02440">
    <property type="entry name" value="AdoMet_MTases"/>
    <property type="match status" value="1"/>
</dbReference>
<protein>
    <submittedName>
        <fullName evidence="3">Methyltransferase domain-containing protein</fullName>
    </submittedName>
</protein>
<dbReference type="PANTHER" id="PTHR43861">
    <property type="entry name" value="TRANS-ACONITATE 2-METHYLTRANSFERASE-RELATED"/>
    <property type="match status" value="1"/>
</dbReference>
<keyword evidence="4" id="KW-1185">Reference proteome</keyword>
<dbReference type="Proteomes" id="UP001319200">
    <property type="component" value="Unassembled WGS sequence"/>
</dbReference>
<dbReference type="Pfam" id="PF13847">
    <property type="entry name" value="Methyltransf_31"/>
    <property type="match status" value="1"/>
</dbReference>
<feature type="signal peptide" evidence="1">
    <location>
        <begin position="1"/>
        <end position="17"/>
    </location>
</feature>
<dbReference type="GO" id="GO:0008168">
    <property type="term" value="F:methyltransferase activity"/>
    <property type="evidence" value="ECO:0007669"/>
    <property type="project" value="UniProtKB-KW"/>
</dbReference>
<organism evidence="3 4">
    <name type="scientific">Chryseosolibacter histidini</name>
    <dbReference type="NCBI Taxonomy" id="2782349"/>
    <lineage>
        <taxon>Bacteria</taxon>
        <taxon>Pseudomonadati</taxon>
        <taxon>Bacteroidota</taxon>
        <taxon>Cytophagia</taxon>
        <taxon>Cytophagales</taxon>
        <taxon>Chryseotaleaceae</taxon>
        <taxon>Chryseosolibacter</taxon>
    </lineage>
</organism>
<dbReference type="InterPro" id="IPR025714">
    <property type="entry name" value="Methyltranfer_dom"/>
</dbReference>
<reference evidence="3 4" key="1">
    <citation type="submission" date="2021-05" db="EMBL/GenBank/DDBJ databases">
        <title>A Polyphasic approach of four new species of the genus Ohtaekwangia: Ohtaekwangia histidinii sp. nov., Ohtaekwangia cretensis sp. nov., Ohtaekwangia indiensis sp. nov., Ohtaekwangia reichenbachii sp. nov. from diverse environment.</title>
        <authorList>
            <person name="Octaviana S."/>
        </authorList>
    </citation>
    <scope>NUCLEOTIDE SEQUENCE [LARGE SCALE GENOMIC DNA]</scope>
    <source>
        <strain evidence="3 4">PWU4</strain>
    </source>
</reference>
<dbReference type="SUPFAM" id="SSF53335">
    <property type="entry name" value="S-adenosyl-L-methionine-dependent methyltransferases"/>
    <property type="match status" value="1"/>
</dbReference>
<name>A0AAP2DLK1_9BACT</name>
<sequence length="217" mass="24739">MRLITILLFTITITASAQNPWKNIYSKPAWEARDKWQRADELISMMKIAEGSHVADIGCHEGYMTFKLARVVNNAGKVYAVDVDQSKLTKLDGYIANKKLTNIQTVKGDYDNPKLPQEQLDAVIILDTYHEMDDHDEILQHVKRALKKGGRLVICEPIADERRKLSRSVQEGKHELGMSYALEDLTKAGFSIVHQKDPFVDRTKEKGDKMWVIVAEK</sequence>
<keyword evidence="3" id="KW-0489">Methyltransferase</keyword>
<keyword evidence="3" id="KW-0808">Transferase</keyword>
<accession>A0AAP2DLK1</accession>
<feature type="chain" id="PRO_5042975722" evidence="1">
    <location>
        <begin position="18"/>
        <end position="217"/>
    </location>
</feature>
<evidence type="ECO:0000313" key="4">
    <source>
        <dbReference type="Proteomes" id="UP001319200"/>
    </source>
</evidence>
<evidence type="ECO:0000259" key="2">
    <source>
        <dbReference type="Pfam" id="PF13847"/>
    </source>
</evidence>
<keyword evidence="1" id="KW-0732">Signal</keyword>
<dbReference type="RefSeq" id="WP_254163237.1">
    <property type="nucleotide sequence ID" value="NZ_JAHESF010000008.1"/>
</dbReference>
<feature type="domain" description="Methyltransferase" evidence="2">
    <location>
        <begin position="50"/>
        <end position="162"/>
    </location>
</feature>
<dbReference type="AlphaFoldDB" id="A0AAP2DLK1"/>
<evidence type="ECO:0000313" key="3">
    <source>
        <dbReference type="EMBL" id="MBT1697367.1"/>
    </source>
</evidence>
<dbReference type="Gene3D" id="3.40.50.150">
    <property type="entry name" value="Vaccinia Virus protein VP39"/>
    <property type="match status" value="1"/>
</dbReference>
<dbReference type="EMBL" id="JAHESF010000008">
    <property type="protein sequence ID" value="MBT1697367.1"/>
    <property type="molecule type" value="Genomic_DNA"/>
</dbReference>
<dbReference type="InterPro" id="IPR029063">
    <property type="entry name" value="SAM-dependent_MTases_sf"/>
</dbReference>
<gene>
    <name evidence="3" type="ORF">KK083_10805</name>
</gene>